<protein>
    <submittedName>
        <fullName evidence="4">Family cog1723 domain-containing protein</fullName>
    </submittedName>
</protein>
<dbReference type="InterPro" id="IPR003734">
    <property type="entry name" value="DUF155"/>
</dbReference>
<feature type="domain" description="DUF155" evidence="3">
    <location>
        <begin position="129"/>
        <end position="267"/>
    </location>
</feature>
<gene>
    <name evidence="4" type="ORF">cyc_07358</name>
</gene>
<dbReference type="InterPro" id="IPR051624">
    <property type="entry name" value="RMD1/Sad1-interacting"/>
</dbReference>
<name>A0A1D3CVN5_9EIME</name>
<sequence length="366" mass="41489">MASPREMEPVGHYQQMVEEPSNAGDKKVKLSPESENPGAFSNNGHAKQHKKPIRSSKKRADIQASIKEREDCLEPAGCVWAGCLGAEVLFADLLKALKRPEITNPCYLKVENTYSEVLFCRCFAKQKTVFIFRFGCVVAWDVNMEEQKALIAFMHPFLKEPLGDRKEDDTMTYVWGDRATIKADSIHLVTTNVFECLAYSYAFAQSVKLALFETLVDADIERTKMIPESLARTGNIQSTREDIGRRIGELFVNRFYINLHTDILDTPVCLVVAVHCSRLLVQVLDIIKDLYDMLNNELTIQASNPWFVCGCFAMQHGYKLEWIVIYLICIEVRQIAENKKVFMAGSENMALTGRGELGQDSRNVRV</sequence>
<reference evidence="4 5" key="1">
    <citation type="journal article" date="2016" name="BMC Genomics">
        <title>Comparative genomics reveals Cyclospora cayetanensis possesses coccidia-like metabolism and invasion components but unique surface antigens.</title>
        <authorList>
            <person name="Liu S."/>
            <person name="Wang L."/>
            <person name="Zheng H."/>
            <person name="Xu Z."/>
            <person name="Roellig D.M."/>
            <person name="Li N."/>
            <person name="Frace M.A."/>
            <person name="Tang K."/>
            <person name="Arrowood M.J."/>
            <person name="Moss D.M."/>
            <person name="Zhang L."/>
            <person name="Feng Y."/>
            <person name="Xiao L."/>
        </authorList>
    </citation>
    <scope>NUCLEOTIDE SEQUENCE [LARGE SCALE GENOMIC DNA]</scope>
    <source>
        <strain evidence="4 5">CHN_HEN01</strain>
    </source>
</reference>
<evidence type="ECO:0000256" key="2">
    <source>
        <dbReference type="SAM" id="MobiDB-lite"/>
    </source>
</evidence>
<dbReference type="InParanoid" id="A0A1D3CVN5"/>
<dbReference type="EMBL" id="JROU02001774">
    <property type="protein sequence ID" value="OEH75267.1"/>
    <property type="molecule type" value="Genomic_DNA"/>
</dbReference>
<dbReference type="Proteomes" id="UP000095192">
    <property type="component" value="Unassembled WGS sequence"/>
</dbReference>
<dbReference type="VEuPathDB" id="ToxoDB:LOC34623340"/>
<dbReference type="VEuPathDB" id="ToxoDB:cyc_07358"/>
<dbReference type="PANTHER" id="PTHR16255">
    <property type="entry name" value="REQUIRED FOR MEIOTIC NUCLEAR DIVISION PROTEIN 1 HOMOLOG"/>
    <property type="match status" value="1"/>
</dbReference>
<keyword evidence="5" id="KW-1185">Reference proteome</keyword>
<organism evidence="4 5">
    <name type="scientific">Cyclospora cayetanensis</name>
    <dbReference type="NCBI Taxonomy" id="88456"/>
    <lineage>
        <taxon>Eukaryota</taxon>
        <taxon>Sar</taxon>
        <taxon>Alveolata</taxon>
        <taxon>Apicomplexa</taxon>
        <taxon>Conoidasida</taxon>
        <taxon>Coccidia</taxon>
        <taxon>Eucoccidiorida</taxon>
        <taxon>Eimeriorina</taxon>
        <taxon>Eimeriidae</taxon>
        <taxon>Cyclospora</taxon>
    </lineage>
</organism>
<dbReference type="PANTHER" id="PTHR16255:SF1">
    <property type="entry name" value="REQUIRED FOR MEIOTIC NUCLEAR DIVISION PROTEIN 1 HOMOLOG"/>
    <property type="match status" value="1"/>
</dbReference>
<evidence type="ECO:0000313" key="5">
    <source>
        <dbReference type="Proteomes" id="UP000095192"/>
    </source>
</evidence>
<evidence type="ECO:0000313" key="4">
    <source>
        <dbReference type="EMBL" id="OEH75267.1"/>
    </source>
</evidence>
<feature type="compositionally biased region" description="Basic residues" evidence="2">
    <location>
        <begin position="46"/>
        <end position="57"/>
    </location>
</feature>
<comment type="similarity">
    <text evidence="1">Belongs to the RMD1/sif2 family.</text>
</comment>
<dbReference type="FunCoup" id="A0A1D3CVN5">
    <property type="interactions" value="14"/>
</dbReference>
<dbReference type="AlphaFoldDB" id="A0A1D3CVN5"/>
<comment type="caution">
    <text evidence="4">The sequence shown here is derived from an EMBL/GenBank/DDBJ whole genome shotgun (WGS) entry which is preliminary data.</text>
</comment>
<evidence type="ECO:0000259" key="3">
    <source>
        <dbReference type="Pfam" id="PF02582"/>
    </source>
</evidence>
<proteinExistence type="inferred from homology"/>
<feature type="region of interest" description="Disordered" evidence="2">
    <location>
        <begin position="1"/>
        <end position="60"/>
    </location>
</feature>
<evidence type="ECO:0000256" key="1">
    <source>
        <dbReference type="ARBA" id="ARBA00008306"/>
    </source>
</evidence>
<dbReference type="GO" id="GO:0005739">
    <property type="term" value="C:mitochondrion"/>
    <property type="evidence" value="ECO:0007669"/>
    <property type="project" value="UniProtKB-ARBA"/>
</dbReference>
<dbReference type="Pfam" id="PF02582">
    <property type="entry name" value="DUF155"/>
    <property type="match status" value="1"/>
</dbReference>
<accession>A0A1D3CVN5</accession>